<protein>
    <recommendedName>
        <fullName evidence="2">fructose-2,6-bisphosphate 2-phosphatase</fullName>
        <ecNumber evidence="2">3.1.3.46</ecNumber>
    </recommendedName>
</protein>
<dbReference type="GO" id="GO:0006000">
    <property type="term" value="P:fructose metabolic process"/>
    <property type="evidence" value="ECO:0007669"/>
    <property type="project" value="InterPro"/>
</dbReference>
<feature type="domain" description="6-phosphofructo-2-kinase" evidence="6">
    <location>
        <begin position="2"/>
        <end position="80"/>
    </location>
</feature>
<evidence type="ECO:0000313" key="7">
    <source>
        <dbReference type="EMBL" id="RKP26602.1"/>
    </source>
</evidence>
<dbReference type="InterPro" id="IPR013078">
    <property type="entry name" value="His_Pase_superF_clade-1"/>
</dbReference>
<evidence type="ECO:0000256" key="4">
    <source>
        <dbReference type="ARBA" id="ARBA00022801"/>
    </source>
</evidence>
<keyword evidence="8" id="KW-1185">Reference proteome</keyword>
<name>A0A4P9Z3K8_9FUNG</name>
<evidence type="ECO:0000259" key="6">
    <source>
        <dbReference type="Pfam" id="PF01591"/>
    </source>
</evidence>
<reference evidence="8" key="1">
    <citation type="journal article" date="2018" name="Nat. Microbiol.">
        <title>Leveraging single-cell genomics to expand the fungal tree of life.</title>
        <authorList>
            <person name="Ahrendt S.R."/>
            <person name="Quandt C.A."/>
            <person name="Ciobanu D."/>
            <person name="Clum A."/>
            <person name="Salamov A."/>
            <person name="Andreopoulos B."/>
            <person name="Cheng J.F."/>
            <person name="Woyke T."/>
            <person name="Pelin A."/>
            <person name="Henrissat B."/>
            <person name="Reynolds N.K."/>
            <person name="Benny G.L."/>
            <person name="Smith M.E."/>
            <person name="James T.Y."/>
            <person name="Grigoriev I.V."/>
        </authorList>
    </citation>
    <scope>NUCLEOTIDE SEQUENCE [LARGE SCALE GENOMIC DNA]</scope>
    <source>
        <strain evidence="8">Benny S71-1</strain>
    </source>
</reference>
<dbReference type="GO" id="GO:0003873">
    <property type="term" value="F:6-phosphofructo-2-kinase activity"/>
    <property type="evidence" value="ECO:0007669"/>
    <property type="project" value="InterPro"/>
</dbReference>
<sequence length="301" mass="34687">MENIRAVKLQSPDYMGLDPEEAAADFRERIRHYESLYQPVEERDLTYARLVNVGSQVVVNLIQGYLQSRIVYYLMNLHATHRSIFFSRHGESQFNVEGKIGGDSLLSPRGEQYSHALPKLIMQHLGSENLTASDPMVWTSTMRRTIQTASHLRYPKLQWKALDELNAGVCDGLTYEEIAERYPEDYANRDNDKFNYRYRGGESYRDVVLRLEPVIMELERQHNILIIGHQAILRCIYAYFMNLPRDELPYVRIPLHTVIQLVPKAYGCEERRFKVAIDAVDTHRPKPASSSASTPIPNATG</sequence>
<dbReference type="SUPFAM" id="SSF52540">
    <property type="entry name" value="P-loop containing nucleoside triphosphate hydrolases"/>
    <property type="match status" value="1"/>
</dbReference>
<dbReference type="GO" id="GO:0005524">
    <property type="term" value="F:ATP binding"/>
    <property type="evidence" value="ECO:0007669"/>
    <property type="project" value="UniProtKB-KW"/>
</dbReference>
<dbReference type="Gene3D" id="3.40.50.300">
    <property type="entry name" value="P-loop containing nucleotide triphosphate hydrolases"/>
    <property type="match status" value="1"/>
</dbReference>
<dbReference type="PIRSF" id="PIRSF000709">
    <property type="entry name" value="6PFK_2-Ptase"/>
    <property type="match status" value="1"/>
</dbReference>
<organism evidence="7 8">
    <name type="scientific">Syncephalis pseudoplumigaleata</name>
    <dbReference type="NCBI Taxonomy" id="1712513"/>
    <lineage>
        <taxon>Eukaryota</taxon>
        <taxon>Fungi</taxon>
        <taxon>Fungi incertae sedis</taxon>
        <taxon>Zoopagomycota</taxon>
        <taxon>Zoopagomycotina</taxon>
        <taxon>Zoopagomycetes</taxon>
        <taxon>Zoopagales</taxon>
        <taxon>Piptocephalidaceae</taxon>
        <taxon>Syncephalis</taxon>
    </lineage>
</organism>
<dbReference type="InterPro" id="IPR003094">
    <property type="entry name" value="6Pfruct_kin"/>
</dbReference>
<dbReference type="CDD" id="cd07067">
    <property type="entry name" value="HP_PGM_like"/>
    <property type="match status" value="1"/>
</dbReference>
<dbReference type="Pfam" id="PF00300">
    <property type="entry name" value="His_Phos_1"/>
    <property type="match status" value="1"/>
</dbReference>
<dbReference type="Gene3D" id="3.40.50.1240">
    <property type="entry name" value="Phosphoglycerate mutase-like"/>
    <property type="match status" value="1"/>
</dbReference>
<comment type="similarity">
    <text evidence="1">In the C-terminal section; belongs to the phosphoglycerate mutase family.</text>
</comment>
<dbReference type="EC" id="3.1.3.46" evidence="2"/>
<evidence type="ECO:0000256" key="1">
    <source>
        <dbReference type="ARBA" id="ARBA00008408"/>
    </source>
</evidence>
<dbReference type="EMBL" id="KZ989379">
    <property type="protein sequence ID" value="RKP26602.1"/>
    <property type="molecule type" value="Genomic_DNA"/>
</dbReference>
<dbReference type="FunFam" id="3.40.50.1240:FF:000005">
    <property type="entry name" value="GpmB, Fructose-2,6-bisphosphatase"/>
    <property type="match status" value="1"/>
</dbReference>
<dbReference type="GO" id="GO:0006003">
    <property type="term" value="P:fructose 2,6-bisphosphate metabolic process"/>
    <property type="evidence" value="ECO:0007669"/>
    <property type="project" value="InterPro"/>
</dbReference>
<dbReference type="AlphaFoldDB" id="A0A4P9Z3K8"/>
<proteinExistence type="inferred from homology"/>
<dbReference type="SUPFAM" id="SSF53254">
    <property type="entry name" value="Phosphoglycerate mutase-like"/>
    <property type="match status" value="1"/>
</dbReference>
<dbReference type="Proteomes" id="UP000278143">
    <property type="component" value="Unassembled WGS sequence"/>
</dbReference>
<accession>A0A4P9Z3K8</accession>
<dbReference type="PRINTS" id="PR00991">
    <property type="entry name" value="6PFRUCTKNASE"/>
</dbReference>
<dbReference type="Pfam" id="PF01591">
    <property type="entry name" value="6PF2K"/>
    <property type="match status" value="1"/>
</dbReference>
<keyword evidence="4" id="KW-0378">Hydrolase</keyword>
<dbReference type="OrthoDB" id="267323at2759"/>
<evidence type="ECO:0000313" key="8">
    <source>
        <dbReference type="Proteomes" id="UP000278143"/>
    </source>
</evidence>
<dbReference type="InterPro" id="IPR013079">
    <property type="entry name" value="6Phosfructo_kin"/>
</dbReference>
<dbReference type="SMART" id="SM00855">
    <property type="entry name" value="PGAM"/>
    <property type="match status" value="1"/>
</dbReference>
<dbReference type="PANTHER" id="PTHR10606:SF44">
    <property type="entry name" value="6-PHOSPHOFRUCTO 2-KINASE_FRUCTOSE 2,6-BISPHOSPHATASE LONG FORM"/>
    <property type="match status" value="1"/>
</dbReference>
<evidence type="ECO:0000256" key="5">
    <source>
        <dbReference type="ARBA" id="ARBA00022840"/>
    </source>
</evidence>
<keyword evidence="3" id="KW-0547">Nucleotide-binding</keyword>
<dbReference type="GO" id="GO:0004331">
    <property type="term" value="F:fructose-2,6-bisphosphate 2-phosphatase activity"/>
    <property type="evidence" value="ECO:0007669"/>
    <property type="project" value="UniProtKB-EC"/>
</dbReference>
<evidence type="ECO:0000256" key="3">
    <source>
        <dbReference type="ARBA" id="ARBA00022741"/>
    </source>
</evidence>
<evidence type="ECO:0000256" key="2">
    <source>
        <dbReference type="ARBA" id="ARBA00013067"/>
    </source>
</evidence>
<dbReference type="InterPro" id="IPR027417">
    <property type="entry name" value="P-loop_NTPase"/>
</dbReference>
<keyword evidence="5" id="KW-0067">ATP-binding</keyword>
<dbReference type="InterPro" id="IPR029033">
    <property type="entry name" value="His_PPase_superfam"/>
</dbReference>
<dbReference type="PANTHER" id="PTHR10606">
    <property type="entry name" value="6-PHOSPHOFRUCTO-2-KINASE/FRUCTOSE-2,6-BISPHOSPHATASE"/>
    <property type="match status" value="1"/>
</dbReference>
<dbReference type="GO" id="GO:0005829">
    <property type="term" value="C:cytosol"/>
    <property type="evidence" value="ECO:0007669"/>
    <property type="project" value="TreeGrafter"/>
</dbReference>
<gene>
    <name evidence="7" type="ORF">SYNPS1DRAFT_32686</name>
</gene>